<dbReference type="SUPFAM" id="SSF56954">
    <property type="entry name" value="Outer membrane efflux proteins (OEP)"/>
    <property type="match status" value="1"/>
</dbReference>
<dbReference type="Gene3D" id="1.20.1600.10">
    <property type="entry name" value="Outer membrane efflux proteins (OEP)"/>
    <property type="match status" value="1"/>
</dbReference>
<dbReference type="AlphaFoldDB" id="W0LE72"/>
<organism evidence="4 5">
    <name type="scientific">Chania multitudinisentens RB-25</name>
    <dbReference type="NCBI Taxonomy" id="1441930"/>
    <lineage>
        <taxon>Bacteria</taxon>
        <taxon>Pseudomonadati</taxon>
        <taxon>Pseudomonadota</taxon>
        <taxon>Gammaproteobacteria</taxon>
        <taxon>Enterobacterales</taxon>
        <taxon>Yersiniaceae</taxon>
        <taxon>Chania</taxon>
    </lineage>
</organism>
<dbReference type="GO" id="GO:0031640">
    <property type="term" value="P:killing of cells of another organism"/>
    <property type="evidence" value="ECO:0007669"/>
    <property type="project" value="UniProtKB-KW"/>
</dbReference>
<dbReference type="PROSITE" id="PS51257">
    <property type="entry name" value="PROKAR_LIPOPROTEIN"/>
    <property type="match status" value="1"/>
</dbReference>
<dbReference type="InterPro" id="IPR003423">
    <property type="entry name" value="OMP_efflux"/>
</dbReference>
<dbReference type="GO" id="GO:0015562">
    <property type="term" value="F:efflux transmembrane transporter activity"/>
    <property type="evidence" value="ECO:0007669"/>
    <property type="project" value="InterPro"/>
</dbReference>
<comment type="subcellular location">
    <subcellularLocation>
        <location evidence="1">Cell outer membrane</location>
        <topology evidence="1">Lipid-anchor</topology>
    </subcellularLocation>
    <subcellularLocation>
        <location evidence="3">Cell outer membrane</location>
        <topology evidence="3">Peripheral membrane protein</topology>
    </subcellularLocation>
</comment>
<comment type="function">
    <text evidence="3">CyaE is necessary for transport of calmodulin-sensitive adenylate cyclase-hemolysin (cyclolysin).</text>
</comment>
<evidence type="ECO:0000313" key="4">
    <source>
        <dbReference type="EMBL" id="AHG20572.1"/>
    </source>
</evidence>
<reference evidence="4 5" key="1">
    <citation type="submission" date="2014-01" db="EMBL/GenBank/DDBJ databases">
        <title>Isolation of Serratia multitudinisentens RB-25 from Ex-Landfill site.</title>
        <authorList>
            <person name="Robson E.H.J."/>
        </authorList>
    </citation>
    <scope>NUCLEOTIDE SEQUENCE [LARGE SCALE GENOMIC DNA]</scope>
    <source>
        <strain evidence="4 5">RB-25</strain>
    </source>
</reference>
<dbReference type="HOGENOM" id="CLU_012817_10_2_6"/>
<dbReference type="Pfam" id="PF02321">
    <property type="entry name" value="OEP"/>
    <property type="match status" value="2"/>
</dbReference>
<protein>
    <recommendedName>
        <fullName evidence="3">Protein CyaE</fullName>
    </recommendedName>
</protein>
<keyword evidence="3" id="KW-0813">Transport</keyword>
<dbReference type="Proteomes" id="UP000019030">
    <property type="component" value="Chromosome"/>
</dbReference>
<dbReference type="PANTHER" id="PTHR30203:SF29">
    <property type="entry name" value="PROTEIN CYAE"/>
    <property type="match status" value="1"/>
</dbReference>
<dbReference type="GO" id="GO:0009279">
    <property type="term" value="C:cell outer membrane"/>
    <property type="evidence" value="ECO:0007669"/>
    <property type="project" value="UniProtKB-SubCell"/>
</dbReference>
<dbReference type="eggNOG" id="COG1538">
    <property type="taxonomic scope" value="Bacteria"/>
</dbReference>
<keyword evidence="3" id="KW-0998">Cell outer membrane</keyword>
<keyword evidence="3" id="KW-0204">Cytolysis</keyword>
<dbReference type="InterPro" id="IPR010131">
    <property type="entry name" value="MdtP/NodT-like"/>
</dbReference>
<reference evidence="4 5" key="2">
    <citation type="submission" date="2015-03" db="EMBL/GenBank/DDBJ databases">
        <authorList>
            <person name="Chan K.-G."/>
        </authorList>
    </citation>
    <scope>NUCLEOTIDE SEQUENCE [LARGE SCALE GENOMIC DNA]</scope>
    <source>
        <strain evidence="4 5">RB-25</strain>
    </source>
</reference>
<keyword evidence="3" id="KW-0472">Membrane</keyword>
<accession>W0LE72</accession>
<keyword evidence="5" id="KW-1185">Reference proteome</keyword>
<sequence>MRQPIVQMALSNKKRVICTVMGLWMLTGCATDQLDLAPASPSSPWAPNASPTMNSGGNFSVPANPLVAELSPPPAMDIEHVYQLPELIDIAQMQNQDTRIAWQQARQAALAVGMVESTFLPMISASVIGGYQSTRTPLPYKVGAQQDLDTSSSAVVPALALQWLIFDFGQRSALQEAAKYTSYAANVTFNGMHQKLIYDVTRTYFQYGAAVARSKVAQGTLHNSQMILQAAQARRNKGIATAVEVAQAQQQVAQAELNRVVSQGAERDSWQALLGAMGISPLSRFKVALTEDKPLPEMTSPPTQAMIKLALSQRPDVLASYADVQAAASGIKAVEADFLPKVYLAGVVAGGNGRFDVQGLPPIGPQTSSSSILLGVSVPLYDGGLRAARVKEAESRAAATNEGFKKTQELAVREIVVAADTLHSALESNKAALNLVKTAFITYDAALESYRNGVGTITVANEAANGLLTAQQMSTDAHAAALIAASNLAFVMGKMTQAD</sequence>
<dbReference type="PATRIC" id="fig|1441930.4.peg.2730"/>
<comment type="similarity">
    <text evidence="2 3">Belongs to the outer membrane factor (OMF) (TC 1.B.17) family.</text>
</comment>
<evidence type="ECO:0000313" key="5">
    <source>
        <dbReference type="Proteomes" id="UP000019030"/>
    </source>
</evidence>
<dbReference type="InterPro" id="IPR028351">
    <property type="entry name" value="CyaE"/>
</dbReference>
<evidence type="ECO:0000256" key="3">
    <source>
        <dbReference type="PIRNR" id="PIRNR001892"/>
    </source>
</evidence>
<dbReference type="KEGG" id="sfo:Z042_13765"/>
<evidence type="ECO:0000256" key="2">
    <source>
        <dbReference type="ARBA" id="ARBA00007613"/>
    </source>
</evidence>
<dbReference type="PANTHER" id="PTHR30203">
    <property type="entry name" value="OUTER MEMBRANE CATION EFFLUX PROTEIN"/>
    <property type="match status" value="1"/>
</dbReference>
<keyword evidence="3" id="KW-0354">Hemolysis</keyword>
<dbReference type="PIRSF" id="PIRSF001892">
    <property type="entry name" value="CyaE"/>
    <property type="match status" value="1"/>
</dbReference>
<gene>
    <name evidence="4" type="ORF">Z042_13765</name>
</gene>
<dbReference type="EMBL" id="CP007044">
    <property type="protein sequence ID" value="AHG20572.1"/>
    <property type="molecule type" value="Genomic_DNA"/>
</dbReference>
<dbReference type="STRING" id="1441930.Z042_13765"/>
<name>W0LE72_9GAMM</name>
<evidence type="ECO:0000256" key="1">
    <source>
        <dbReference type="ARBA" id="ARBA00004459"/>
    </source>
</evidence>
<proteinExistence type="inferred from homology"/>